<organism evidence="1 2">
    <name type="scientific">Araneus ventricosus</name>
    <name type="common">Orbweaver spider</name>
    <name type="synonym">Epeira ventricosa</name>
    <dbReference type="NCBI Taxonomy" id="182803"/>
    <lineage>
        <taxon>Eukaryota</taxon>
        <taxon>Metazoa</taxon>
        <taxon>Ecdysozoa</taxon>
        <taxon>Arthropoda</taxon>
        <taxon>Chelicerata</taxon>
        <taxon>Arachnida</taxon>
        <taxon>Araneae</taxon>
        <taxon>Araneomorphae</taxon>
        <taxon>Entelegynae</taxon>
        <taxon>Araneoidea</taxon>
        <taxon>Araneidae</taxon>
        <taxon>Araneus</taxon>
    </lineage>
</organism>
<evidence type="ECO:0000313" key="1">
    <source>
        <dbReference type="EMBL" id="GBN07882.1"/>
    </source>
</evidence>
<gene>
    <name evidence="1" type="ORF">AVEN_6617_1</name>
</gene>
<protein>
    <submittedName>
        <fullName evidence="1">Uncharacterized protein</fullName>
    </submittedName>
</protein>
<reference evidence="1 2" key="1">
    <citation type="journal article" date="2019" name="Sci. Rep.">
        <title>Orb-weaving spider Araneus ventricosus genome elucidates the spidroin gene catalogue.</title>
        <authorList>
            <person name="Kono N."/>
            <person name="Nakamura H."/>
            <person name="Ohtoshi R."/>
            <person name="Moran D.A.P."/>
            <person name="Shinohara A."/>
            <person name="Yoshida Y."/>
            <person name="Fujiwara M."/>
            <person name="Mori M."/>
            <person name="Tomita M."/>
            <person name="Arakawa K."/>
        </authorList>
    </citation>
    <scope>NUCLEOTIDE SEQUENCE [LARGE SCALE GENOMIC DNA]</scope>
</reference>
<dbReference type="Proteomes" id="UP000499080">
    <property type="component" value="Unassembled WGS sequence"/>
</dbReference>
<comment type="caution">
    <text evidence="1">The sequence shown here is derived from an EMBL/GenBank/DDBJ whole genome shotgun (WGS) entry which is preliminary data.</text>
</comment>
<dbReference type="EMBL" id="BGPR01005202">
    <property type="protein sequence ID" value="GBN07882.1"/>
    <property type="molecule type" value="Genomic_DNA"/>
</dbReference>
<evidence type="ECO:0000313" key="2">
    <source>
        <dbReference type="Proteomes" id="UP000499080"/>
    </source>
</evidence>
<dbReference type="AlphaFoldDB" id="A0A4Y2L034"/>
<name>A0A4Y2L034_ARAVE</name>
<keyword evidence="2" id="KW-1185">Reference proteome</keyword>
<accession>A0A4Y2L034</accession>
<proteinExistence type="predicted"/>
<sequence>MILNLKILEIRFRSSLWKSSSPPGLSLGSPSGLGSNPELCSTCSVFAMFAMSWTNLHLGFVVVTSKLALTVAASLFHCTSCRVLILQIAVHAKLSTSIWRPFLSFK</sequence>